<evidence type="ECO:0000313" key="2">
    <source>
        <dbReference type="EMBL" id="SDK36304.1"/>
    </source>
</evidence>
<dbReference type="AlphaFoldDB" id="A0A1G9BB68"/>
<gene>
    <name evidence="2" type="ORF">SAMN05216282_105112</name>
</gene>
<dbReference type="PROSITE" id="PS01124">
    <property type="entry name" value="HTH_ARAC_FAMILY_2"/>
    <property type="match status" value="1"/>
</dbReference>
<protein>
    <submittedName>
        <fullName evidence="2">Helix-turn-helix domain-containing protein</fullName>
    </submittedName>
</protein>
<dbReference type="SMART" id="SM00342">
    <property type="entry name" value="HTH_ARAC"/>
    <property type="match status" value="1"/>
</dbReference>
<accession>A0A1G9BB68</accession>
<dbReference type="EMBL" id="FNFU01000005">
    <property type="protein sequence ID" value="SDK36304.1"/>
    <property type="molecule type" value="Genomic_DNA"/>
</dbReference>
<dbReference type="GO" id="GO:0043565">
    <property type="term" value="F:sequence-specific DNA binding"/>
    <property type="evidence" value="ECO:0007669"/>
    <property type="project" value="InterPro"/>
</dbReference>
<keyword evidence="3" id="KW-1185">Reference proteome</keyword>
<name>A0A1G9BB68_9MICO</name>
<evidence type="ECO:0000313" key="3">
    <source>
        <dbReference type="Proteomes" id="UP000198701"/>
    </source>
</evidence>
<sequence>MLADHAQDELSIIDIANALNVPLRTLQNTVRRELGVTPSERLHEVRLGLAQARLLAADPAVASVSDIAAGCGFVHLGRFAGSYHAAYGKYPSATLRR</sequence>
<dbReference type="PANTHER" id="PTHR47893:SF1">
    <property type="entry name" value="REGULATORY PROTEIN PCHR"/>
    <property type="match status" value="1"/>
</dbReference>
<reference evidence="2 3" key="1">
    <citation type="submission" date="2016-10" db="EMBL/GenBank/DDBJ databases">
        <authorList>
            <person name="de Groot N.N."/>
        </authorList>
    </citation>
    <scope>NUCLEOTIDE SEQUENCE [LARGE SCALE GENOMIC DNA]</scope>
    <source>
        <strain evidence="2 3">CGMCC 1.5382</strain>
    </source>
</reference>
<dbReference type="Pfam" id="PF12833">
    <property type="entry name" value="HTH_18"/>
    <property type="match status" value="1"/>
</dbReference>
<dbReference type="STRING" id="386301.SAMN05216282_105112"/>
<dbReference type="PANTHER" id="PTHR47893">
    <property type="entry name" value="REGULATORY PROTEIN PCHR"/>
    <property type="match status" value="1"/>
</dbReference>
<dbReference type="InterPro" id="IPR053142">
    <property type="entry name" value="PchR_regulatory_protein"/>
</dbReference>
<dbReference type="InterPro" id="IPR018060">
    <property type="entry name" value="HTH_AraC"/>
</dbReference>
<dbReference type="GO" id="GO:0003700">
    <property type="term" value="F:DNA-binding transcription factor activity"/>
    <property type="evidence" value="ECO:0007669"/>
    <property type="project" value="InterPro"/>
</dbReference>
<dbReference type="Proteomes" id="UP000198701">
    <property type="component" value="Unassembled WGS sequence"/>
</dbReference>
<dbReference type="Gene3D" id="1.10.10.60">
    <property type="entry name" value="Homeodomain-like"/>
    <property type="match status" value="1"/>
</dbReference>
<evidence type="ECO:0000259" key="1">
    <source>
        <dbReference type="PROSITE" id="PS01124"/>
    </source>
</evidence>
<proteinExistence type="predicted"/>
<organism evidence="2 3">
    <name type="scientific">Cryobacterium psychrotolerans</name>
    <dbReference type="NCBI Taxonomy" id="386301"/>
    <lineage>
        <taxon>Bacteria</taxon>
        <taxon>Bacillati</taxon>
        <taxon>Actinomycetota</taxon>
        <taxon>Actinomycetes</taxon>
        <taxon>Micrococcales</taxon>
        <taxon>Microbacteriaceae</taxon>
        <taxon>Cryobacterium</taxon>
    </lineage>
</organism>
<feature type="domain" description="HTH araC/xylS-type" evidence="1">
    <location>
        <begin position="1"/>
        <end position="97"/>
    </location>
</feature>